<dbReference type="FunFam" id="2.30.29.30:FF:000286">
    <property type="entry name" value="PH-protein kinase domain containing protein"/>
    <property type="match status" value="1"/>
</dbReference>
<organism evidence="4">
    <name type="scientific">Salpingoeca rosetta (strain ATCC 50818 / BSB-021)</name>
    <dbReference type="NCBI Taxonomy" id="946362"/>
    <lineage>
        <taxon>Eukaryota</taxon>
        <taxon>Choanoflagellata</taxon>
        <taxon>Craspedida</taxon>
        <taxon>Salpingoecidae</taxon>
        <taxon>Salpingoeca</taxon>
    </lineage>
</organism>
<sequence>MASIKEGFLVKEGRKYKTWKKRYFVLTKGDDPQLIYYSNAKKTNELSSLGMKDCVDVRAIEPPQKFHRSCHFFFEVEMSDERTLRMYTDSEDDREEWMLLIMRCMKACSQDNGPGRSGSRVFSSLYDHEPGPALVTTSPHDVCSGHLFALGRKETSWTRRWFAIRNGFMLIFDDKEVCLNADTSDMCHGGGDDGDDDQPQHHRHSPYHTPHQQQHHQQQHHQQQHPGGGGDKPALASMRAVLYRQTTMEGFDSEDDLLADDRDKEEVADGSAHQAADTR</sequence>
<dbReference type="GeneID" id="16073836"/>
<dbReference type="Proteomes" id="UP000007799">
    <property type="component" value="Unassembled WGS sequence"/>
</dbReference>
<reference evidence="3" key="1">
    <citation type="submission" date="2009-08" db="EMBL/GenBank/DDBJ databases">
        <title>Annotation of Salpingoeca rosetta.</title>
        <authorList>
            <consortium name="The Broad Institute Genome Sequencing Platform"/>
            <person name="Russ C."/>
            <person name="Cuomo C."/>
            <person name="Burger G."/>
            <person name="Gray M.W."/>
            <person name="Holland P.W.H."/>
            <person name="King N."/>
            <person name="Lang F.B.F."/>
            <person name="Roger A.J."/>
            <person name="Ruiz-Trillo I."/>
            <person name="Young S.K."/>
            <person name="Zeng Q."/>
            <person name="Gargeya S."/>
            <person name="Alvarado L."/>
            <person name="Berlin A."/>
            <person name="Chapman S.B."/>
            <person name="Chen Z."/>
            <person name="Freedman E."/>
            <person name="Gellesch M."/>
            <person name="Goldberg J."/>
            <person name="Griggs A."/>
            <person name="Gujja S."/>
            <person name="Heilman E."/>
            <person name="Heiman D."/>
            <person name="Howarth C."/>
            <person name="Mehta T."/>
            <person name="Neiman D."/>
            <person name="Pearson M."/>
            <person name="Roberts A."/>
            <person name="Saif S."/>
            <person name="Shea T."/>
            <person name="Shenoy N."/>
            <person name="Sisk P."/>
            <person name="Stolte C."/>
            <person name="Sykes S."/>
            <person name="White J."/>
            <person name="Yandava C."/>
            <person name="Haas B."/>
            <person name="Nusbaum C."/>
            <person name="Birren B."/>
        </authorList>
    </citation>
    <scope>NUCLEOTIDE SEQUENCE [LARGE SCALE GENOMIC DNA]</scope>
    <source>
        <strain evidence="3">ATCC 50818</strain>
    </source>
</reference>
<evidence type="ECO:0000256" key="1">
    <source>
        <dbReference type="SAM" id="MobiDB-lite"/>
    </source>
</evidence>
<feature type="region of interest" description="Disordered" evidence="1">
    <location>
        <begin position="189"/>
        <end position="279"/>
    </location>
</feature>
<feature type="domain" description="PH" evidence="2">
    <location>
        <begin position="2"/>
        <end position="106"/>
    </location>
</feature>
<dbReference type="InterPro" id="IPR051707">
    <property type="entry name" value="PI-Interact_SigTrans_Reg"/>
</dbReference>
<evidence type="ECO:0000313" key="4">
    <source>
        <dbReference type="Proteomes" id="UP000007799"/>
    </source>
</evidence>
<dbReference type="AlphaFoldDB" id="F2UCQ4"/>
<dbReference type="SUPFAM" id="SSF50729">
    <property type="entry name" value="PH domain-like"/>
    <property type="match status" value="2"/>
</dbReference>
<proteinExistence type="predicted"/>
<gene>
    <name evidence="3" type="ORF">PTSG_06372</name>
</gene>
<keyword evidence="4" id="KW-1185">Reference proteome</keyword>
<dbReference type="OrthoDB" id="73680at2759"/>
<dbReference type="Gene3D" id="2.30.29.30">
    <property type="entry name" value="Pleckstrin-homology domain (PH domain)/Phosphotyrosine-binding domain (PTB)"/>
    <property type="match status" value="1"/>
</dbReference>
<dbReference type="InterPro" id="IPR011993">
    <property type="entry name" value="PH-like_dom_sf"/>
</dbReference>
<dbReference type="PANTHER" id="PTHR14336">
    <property type="entry name" value="TANDEM PH DOMAIN CONTAINING PROTEIN"/>
    <property type="match status" value="1"/>
</dbReference>
<evidence type="ECO:0000313" key="3">
    <source>
        <dbReference type="EMBL" id="EGD74361.1"/>
    </source>
</evidence>
<dbReference type="InParanoid" id="F2UCQ4"/>
<dbReference type="PROSITE" id="PS50003">
    <property type="entry name" value="PH_DOMAIN"/>
    <property type="match status" value="1"/>
</dbReference>
<dbReference type="Pfam" id="PF00169">
    <property type="entry name" value="PH"/>
    <property type="match status" value="1"/>
</dbReference>
<dbReference type="EMBL" id="GL832968">
    <property type="protein sequence ID" value="EGD74361.1"/>
    <property type="molecule type" value="Genomic_DNA"/>
</dbReference>
<name>F2UCQ4_SALR5</name>
<dbReference type="InterPro" id="IPR001849">
    <property type="entry name" value="PH_domain"/>
</dbReference>
<feature type="compositionally biased region" description="Basic residues" evidence="1">
    <location>
        <begin position="213"/>
        <end position="223"/>
    </location>
</feature>
<dbReference type="KEGG" id="sre:PTSG_06372"/>
<dbReference type="RefSeq" id="XP_004993261.1">
    <property type="nucleotide sequence ID" value="XM_004993204.1"/>
</dbReference>
<protein>
    <recommendedName>
        <fullName evidence="2">PH domain-containing protein</fullName>
    </recommendedName>
</protein>
<dbReference type="SMART" id="SM00233">
    <property type="entry name" value="PH"/>
    <property type="match status" value="1"/>
</dbReference>
<evidence type="ECO:0000259" key="2">
    <source>
        <dbReference type="PROSITE" id="PS50003"/>
    </source>
</evidence>
<accession>F2UCQ4</accession>